<dbReference type="PANTHER" id="PTHR34388:SF1">
    <property type="entry name" value="DNA POLYMERASE III SUBUNIT DELTA"/>
    <property type="match status" value="1"/>
</dbReference>
<evidence type="ECO:0000256" key="6">
    <source>
        <dbReference type="ARBA" id="ARBA00022932"/>
    </source>
</evidence>
<dbReference type="InterPro" id="IPR005790">
    <property type="entry name" value="DNA_polIII_delta"/>
</dbReference>
<organism evidence="11 12">
    <name type="scientific">Paenibacillus allorhizoplanae</name>
    <dbReference type="NCBI Taxonomy" id="2905648"/>
    <lineage>
        <taxon>Bacteria</taxon>
        <taxon>Bacillati</taxon>
        <taxon>Bacillota</taxon>
        <taxon>Bacilli</taxon>
        <taxon>Bacillales</taxon>
        <taxon>Paenibacillaceae</taxon>
        <taxon>Paenibacillus</taxon>
    </lineage>
</organism>
<comment type="similarity">
    <text evidence="7">Belongs to the DNA polymerase HolA subunit family.</text>
</comment>
<keyword evidence="3" id="KW-0808">Transferase</keyword>
<protein>
    <recommendedName>
        <fullName evidence="2">DNA polymerase III subunit delta</fullName>
        <ecNumber evidence="1">2.7.7.7</ecNumber>
    </recommendedName>
</protein>
<dbReference type="Pfam" id="PF21694">
    <property type="entry name" value="DNA_pol3_delta_C"/>
    <property type="match status" value="1"/>
</dbReference>
<gene>
    <name evidence="11" type="primary">yqeN</name>
    <name evidence="11" type="ORF">PAECIP111891_04872</name>
</gene>
<accession>A0ABM9CNH3</accession>
<dbReference type="Gene3D" id="1.10.8.60">
    <property type="match status" value="1"/>
</dbReference>
<evidence type="ECO:0000256" key="5">
    <source>
        <dbReference type="ARBA" id="ARBA00022705"/>
    </source>
</evidence>
<name>A0ABM9CNH3_9BACL</name>
<evidence type="ECO:0000256" key="7">
    <source>
        <dbReference type="ARBA" id="ARBA00034754"/>
    </source>
</evidence>
<dbReference type="PANTHER" id="PTHR34388">
    <property type="entry name" value="DNA POLYMERASE III SUBUNIT DELTA"/>
    <property type="match status" value="1"/>
</dbReference>
<dbReference type="Gene3D" id="1.20.272.10">
    <property type="match status" value="1"/>
</dbReference>
<dbReference type="EC" id="2.7.7.7" evidence="1"/>
<evidence type="ECO:0000256" key="3">
    <source>
        <dbReference type="ARBA" id="ARBA00022679"/>
    </source>
</evidence>
<feature type="domain" description="DNA polymerase III delta N-terminal" evidence="9">
    <location>
        <begin position="22"/>
        <end position="140"/>
    </location>
</feature>
<evidence type="ECO:0000256" key="1">
    <source>
        <dbReference type="ARBA" id="ARBA00012417"/>
    </source>
</evidence>
<comment type="caution">
    <text evidence="11">The sequence shown here is derived from an EMBL/GenBank/DDBJ whole genome shotgun (WGS) entry which is preliminary data.</text>
</comment>
<dbReference type="EMBL" id="CAKMMW010000018">
    <property type="protein sequence ID" value="CAH1219416.1"/>
    <property type="molecule type" value="Genomic_DNA"/>
</dbReference>
<dbReference type="SUPFAM" id="SSF52540">
    <property type="entry name" value="P-loop containing nucleoside triphosphate hydrolases"/>
    <property type="match status" value="1"/>
</dbReference>
<feature type="domain" description="DNA polymerase III delta subunit-like C-terminal" evidence="10">
    <location>
        <begin position="220"/>
        <end position="340"/>
    </location>
</feature>
<comment type="catalytic activity">
    <reaction evidence="8">
        <text>DNA(n) + a 2'-deoxyribonucleoside 5'-triphosphate = DNA(n+1) + diphosphate</text>
        <dbReference type="Rhea" id="RHEA:22508"/>
        <dbReference type="Rhea" id="RHEA-COMP:17339"/>
        <dbReference type="Rhea" id="RHEA-COMP:17340"/>
        <dbReference type="ChEBI" id="CHEBI:33019"/>
        <dbReference type="ChEBI" id="CHEBI:61560"/>
        <dbReference type="ChEBI" id="CHEBI:173112"/>
        <dbReference type="EC" id="2.7.7.7"/>
    </reaction>
</comment>
<sequence>MLVMDVKRALKDIQAGRPASVYLCYGPEKYKMREFIQILTDSLMGPEDREFAVSKFDLSEMPLSSALDDAETLPFMVPKKLVIAKNAMFFTGAKENTKLEHNMDRLTDYLKSPAEHTVVVFTVDADKLDERKKIVKALKDMEAAVPFLSLSAEELTDWVAKQANTLGFTFSGGAADQLILYTGGNLQSLSAELEKISLYVGAEGVASSDVIDQLVARSTEQNVFILIEDIVNVRLERAFVILEELLKQREEPIKIASLIARQFRIMLQVKELGKQGYSQQQMASQIGLHPFAVKVAEGQARKYEGQKLSRIMGELADLDLQMKTGKIDKVLGLELFLLRLAA</sequence>
<evidence type="ECO:0000259" key="9">
    <source>
        <dbReference type="Pfam" id="PF06144"/>
    </source>
</evidence>
<evidence type="ECO:0000256" key="8">
    <source>
        <dbReference type="ARBA" id="ARBA00049244"/>
    </source>
</evidence>
<evidence type="ECO:0000256" key="4">
    <source>
        <dbReference type="ARBA" id="ARBA00022695"/>
    </source>
</evidence>
<proteinExistence type="inferred from homology"/>
<keyword evidence="6" id="KW-0239">DNA-directed DNA polymerase</keyword>
<reference evidence="11" key="1">
    <citation type="submission" date="2022-01" db="EMBL/GenBank/DDBJ databases">
        <authorList>
            <person name="Criscuolo A."/>
        </authorList>
    </citation>
    <scope>NUCLEOTIDE SEQUENCE</scope>
    <source>
        <strain evidence="11">CIP111891</strain>
    </source>
</reference>
<evidence type="ECO:0000259" key="10">
    <source>
        <dbReference type="Pfam" id="PF21694"/>
    </source>
</evidence>
<dbReference type="NCBIfam" id="TIGR01128">
    <property type="entry name" value="holA"/>
    <property type="match status" value="1"/>
</dbReference>
<dbReference type="InterPro" id="IPR048466">
    <property type="entry name" value="DNA_pol3_delta-like_C"/>
</dbReference>
<evidence type="ECO:0000313" key="12">
    <source>
        <dbReference type="Proteomes" id="UP000838821"/>
    </source>
</evidence>
<keyword evidence="4" id="KW-0548">Nucleotidyltransferase</keyword>
<dbReference type="InterPro" id="IPR027417">
    <property type="entry name" value="P-loop_NTPase"/>
</dbReference>
<dbReference type="Pfam" id="PF06144">
    <property type="entry name" value="DNA_pol3_delta"/>
    <property type="match status" value="1"/>
</dbReference>
<evidence type="ECO:0000313" key="11">
    <source>
        <dbReference type="EMBL" id="CAH1219416.1"/>
    </source>
</evidence>
<keyword evidence="12" id="KW-1185">Reference proteome</keyword>
<dbReference type="InterPro" id="IPR010372">
    <property type="entry name" value="DNA_pol3_delta_N"/>
</dbReference>
<dbReference type="SUPFAM" id="SSF48019">
    <property type="entry name" value="post-AAA+ oligomerization domain-like"/>
    <property type="match status" value="1"/>
</dbReference>
<dbReference type="Proteomes" id="UP000838821">
    <property type="component" value="Unassembled WGS sequence"/>
</dbReference>
<dbReference type="Gene3D" id="3.40.50.300">
    <property type="entry name" value="P-loop containing nucleotide triphosphate hydrolases"/>
    <property type="match status" value="1"/>
</dbReference>
<dbReference type="InterPro" id="IPR008921">
    <property type="entry name" value="DNA_pol3_clamp-load_cplx_C"/>
</dbReference>
<evidence type="ECO:0000256" key="2">
    <source>
        <dbReference type="ARBA" id="ARBA00017703"/>
    </source>
</evidence>
<keyword evidence="5" id="KW-0235">DNA replication</keyword>